<organism evidence="1 2">
    <name type="scientific">Mycoplasma wenyonii (strain Massachusetts)</name>
    <name type="common">Eperythrozoon wenyonii</name>
    <dbReference type="NCBI Taxonomy" id="1197325"/>
    <lineage>
        <taxon>Bacteria</taxon>
        <taxon>Bacillati</taxon>
        <taxon>Mycoplasmatota</taxon>
        <taxon>Mollicutes</taxon>
        <taxon>Mycoplasmataceae</taxon>
        <taxon>Mycoplasma</taxon>
    </lineage>
</organism>
<protein>
    <submittedName>
        <fullName evidence="1">Uncharacterized protein</fullName>
    </submittedName>
</protein>
<dbReference type="PATRIC" id="fig|1197325.3.peg.143"/>
<reference evidence="1 2" key="1">
    <citation type="journal article" date="2012" name="J. Bacteriol.">
        <title>Complete genome sequence of Mycoplasma wenyonii strain Massachusetts.</title>
        <authorList>
            <person name="Dos Santos A.P."/>
            <person name="Guimaraes A.M."/>
            <person name="do Nascimento N.C."/>
            <person name="Sanmiguel P.J."/>
            <person name="Messick J.B."/>
        </authorList>
    </citation>
    <scope>NUCLEOTIDE SEQUENCE [LARGE SCALE GENOMIC DNA]</scope>
    <source>
        <strain evidence="1 2">Massachusetts</strain>
    </source>
</reference>
<keyword evidence="2" id="KW-1185">Reference proteome</keyword>
<evidence type="ECO:0000313" key="2">
    <source>
        <dbReference type="Proteomes" id="UP000009005"/>
    </source>
</evidence>
<dbReference type="KEGG" id="mwe:WEN_00650"/>
<accession>I6ZID4</accession>
<gene>
    <name evidence="1" type="ordered locus">WEN_00650</name>
</gene>
<dbReference type="STRING" id="1197325.WEN_00650"/>
<proteinExistence type="predicted"/>
<evidence type="ECO:0000313" key="1">
    <source>
        <dbReference type="EMBL" id="AFN64935.1"/>
    </source>
</evidence>
<dbReference type="AlphaFoldDB" id="I6ZID4"/>
<dbReference type="Proteomes" id="UP000009005">
    <property type="component" value="Chromosome"/>
</dbReference>
<dbReference type="RefSeq" id="WP_014849645.1">
    <property type="nucleotide sequence ID" value="NC_018149.1"/>
</dbReference>
<sequence>MAAFSVIRILQTFAGLGSVATTPFVMKFVSKQGITNFGNVARKITDGEVEPIKQDNENAMDKAVKMMTQDGDDENNAGRKGCFWMPSVFPMELFFCFNIDKLNSLFLFHFDKKAGNTWEERLNRIESITTARPTILHFSGNKNKSLNPRLRAPLAWMLKESTFAPNSKCRIEKQANKQDYKLICDVVQGAGNKDPWEKHVSHIEVHIPEFQEKIKT</sequence>
<dbReference type="HOGENOM" id="CLU_106274_1_0_14"/>
<dbReference type="OrthoDB" id="402795at2"/>
<name>I6ZID4_MYCWM</name>
<dbReference type="EMBL" id="CP003703">
    <property type="protein sequence ID" value="AFN64935.1"/>
    <property type="molecule type" value="Genomic_DNA"/>
</dbReference>